<keyword evidence="1" id="KW-0479">Metal-binding</keyword>
<evidence type="ECO:0000256" key="1">
    <source>
        <dbReference type="PROSITE-ProRule" id="PRU00047"/>
    </source>
</evidence>
<feature type="compositionally biased region" description="Basic and acidic residues" evidence="2">
    <location>
        <begin position="199"/>
        <end position="212"/>
    </location>
</feature>
<dbReference type="Pfam" id="PF14223">
    <property type="entry name" value="Retrotran_gag_2"/>
    <property type="match status" value="1"/>
</dbReference>
<dbReference type="Pfam" id="PF00098">
    <property type="entry name" value="zf-CCHC"/>
    <property type="match status" value="1"/>
</dbReference>
<dbReference type="Pfam" id="PF13976">
    <property type="entry name" value="gag_pre-integrs"/>
    <property type="match status" value="1"/>
</dbReference>
<dbReference type="EMBL" id="BQNB010010267">
    <property type="protein sequence ID" value="GJS74940.1"/>
    <property type="molecule type" value="Genomic_DNA"/>
</dbReference>
<dbReference type="PANTHER" id="PTHR47592:SF27">
    <property type="entry name" value="OS08G0421700 PROTEIN"/>
    <property type="match status" value="1"/>
</dbReference>
<evidence type="ECO:0000313" key="4">
    <source>
        <dbReference type="EMBL" id="GJS74940.1"/>
    </source>
</evidence>
<reference evidence="4" key="2">
    <citation type="submission" date="2022-01" db="EMBL/GenBank/DDBJ databases">
        <authorList>
            <person name="Yamashiro T."/>
            <person name="Shiraishi A."/>
            <person name="Satake H."/>
            <person name="Nakayama K."/>
        </authorList>
    </citation>
    <scope>NUCLEOTIDE SEQUENCE</scope>
</reference>
<feature type="domain" description="CCHC-type" evidence="3">
    <location>
        <begin position="235"/>
        <end position="250"/>
    </location>
</feature>
<keyword evidence="1" id="KW-0862">Zinc</keyword>
<reference evidence="4" key="1">
    <citation type="journal article" date="2022" name="Int. J. Mol. Sci.">
        <title>Draft Genome of Tanacetum Coccineum: Genomic Comparison of Closely Related Tanacetum-Family Plants.</title>
        <authorList>
            <person name="Yamashiro T."/>
            <person name="Shiraishi A."/>
            <person name="Nakayama K."/>
            <person name="Satake H."/>
        </authorList>
    </citation>
    <scope>NUCLEOTIDE SEQUENCE</scope>
</reference>
<proteinExistence type="predicted"/>
<dbReference type="SMART" id="SM00343">
    <property type="entry name" value="ZnF_C2HC"/>
    <property type="match status" value="1"/>
</dbReference>
<organism evidence="4 5">
    <name type="scientific">Tanacetum coccineum</name>
    <dbReference type="NCBI Taxonomy" id="301880"/>
    <lineage>
        <taxon>Eukaryota</taxon>
        <taxon>Viridiplantae</taxon>
        <taxon>Streptophyta</taxon>
        <taxon>Embryophyta</taxon>
        <taxon>Tracheophyta</taxon>
        <taxon>Spermatophyta</taxon>
        <taxon>Magnoliopsida</taxon>
        <taxon>eudicotyledons</taxon>
        <taxon>Gunneridae</taxon>
        <taxon>Pentapetalae</taxon>
        <taxon>asterids</taxon>
        <taxon>campanulids</taxon>
        <taxon>Asterales</taxon>
        <taxon>Asteraceae</taxon>
        <taxon>Asteroideae</taxon>
        <taxon>Anthemideae</taxon>
        <taxon>Anthemidinae</taxon>
        <taxon>Tanacetum</taxon>
    </lineage>
</organism>
<dbReference type="PROSITE" id="PS50158">
    <property type="entry name" value="ZF_CCHC"/>
    <property type="match status" value="1"/>
</dbReference>
<keyword evidence="5" id="KW-1185">Reference proteome</keyword>
<dbReference type="InterPro" id="IPR001878">
    <property type="entry name" value="Znf_CCHC"/>
</dbReference>
<evidence type="ECO:0000313" key="5">
    <source>
        <dbReference type="Proteomes" id="UP001151760"/>
    </source>
</evidence>
<keyword evidence="1" id="KW-0863">Zinc-finger</keyword>
<dbReference type="Proteomes" id="UP001151760">
    <property type="component" value="Unassembled WGS sequence"/>
</dbReference>
<keyword evidence="4" id="KW-0695">RNA-directed DNA polymerase</keyword>
<name>A0ABQ4YB66_9ASTR</name>
<sequence length="411" mass="46318">MAEDSKIKIDKFDGHDFRFWKMKIEDYLYQKKLHEPLAEAKPTGMKAEDWALLDRQALGAVRLSLAKNVAYNVVNEKTTYDLLKALSNMYEKPSASNKVFLIRQLVNTKMDEGASVADHVNEFNSILSRLKSVDIKFDDEVQAPLLLSSLPESWSSTGTSVSGSTRSSKLKFDNICNLIIGEDIRRKTSGEYSNSLLSAEDKGMGRKQDRGQKQNRSRSKSKKRGQSKNRQDITCWNCNQKGHFQNQCSKPVTSKDKEVNIADGDYDDALVCYVENTIDDHIMASVASFHATYCKEELERFKLFSGRVRLANEKTLDIAGVGDVVSKLLLLHEEGYHIGFGDQQWKVTKGSLVVAHRNKRGSLYMVEVPSDGINAAIDGRGNTALWHKRLGHMSEKGMKILASKGKILVWW</sequence>
<dbReference type="GO" id="GO:0003964">
    <property type="term" value="F:RNA-directed DNA polymerase activity"/>
    <property type="evidence" value="ECO:0007669"/>
    <property type="project" value="UniProtKB-KW"/>
</dbReference>
<gene>
    <name evidence="4" type="ORF">Tco_0724821</name>
</gene>
<evidence type="ECO:0000259" key="3">
    <source>
        <dbReference type="PROSITE" id="PS50158"/>
    </source>
</evidence>
<dbReference type="Gene3D" id="4.10.60.10">
    <property type="entry name" value="Zinc finger, CCHC-type"/>
    <property type="match status" value="1"/>
</dbReference>
<keyword evidence="4" id="KW-0548">Nucleotidyltransferase</keyword>
<dbReference type="SUPFAM" id="SSF57756">
    <property type="entry name" value="Retrovirus zinc finger-like domains"/>
    <property type="match status" value="1"/>
</dbReference>
<keyword evidence="4" id="KW-0808">Transferase</keyword>
<evidence type="ECO:0000256" key="2">
    <source>
        <dbReference type="SAM" id="MobiDB-lite"/>
    </source>
</evidence>
<dbReference type="PANTHER" id="PTHR47592">
    <property type="entry name" value="PBF68 PROTEIN"/>
    <property type="match status" value="1"/>
</dbReference>
<accession>A0ABQ4YB66</accession>
<comment type="caution">
    <text evidence="4">The sequence shown here is derived from an EMBL/GenBank/DDBJ whole genome shotgun (WGS) entry which is preliminary data.</text>
</comment>
<dbReference type="InterPro" id="IPR025724">
    <property type="entry name" value="GAG-pre-integrase_dom"/>
</dbReference>
<feature type="region of interest" description="Disordered" evidence="2">
    <location>
        <begin position="196"/>
        <end position="230"/>
    </location>
</feature>
<feature type="compositionally biased region" description="Basic residues" evidence="2">
    <location>
        <begin position="213"/>
        <end position="227"/>
    </location>
</feature>
<protein>
    <submittedName>
        <fullName evidence="4">RNA-directed DNA polymerase</fullName>
    </submittedName>
</protein>
<dbReference type="InterPro" id="IPR036875">
    <property type="entry name" value="Znf_CCHC_sf"/>
</dbReference>